<feature type="non-terminal residue" evidence="8">
    <location>
        <position position="255"/>
    </location>
</feature>
<evidence type="ECO:0000256" key="5">
    <source>
        <dbReference type="ARBA" id="ARBA00022840"/>
    </source>
</evidence>
<dbReference type="InterPro" id="IPR003439">
    <property type="entry name" value="ABC_transporter-like_ATP-bd"/>
</dbReference>
<sequence length="255" mass="28004">SVRGLKTYFYTREGTVKAIDDISFDIKRGEIFGLVGESGCGKTVTSLSIIRLVPDPPGKIIDGDILFEGENLLIKNKHDMRDIRGGKISMIFQDPSSSLNPILTIGDQVMESIQKHQGLNKKQAEEKAIEILDSVGISNASLRLREYPFQFSGGMRQRIMISIAISCNPSLLIADEPTTNLDVTIQAQILSLIKKLSESKGISVLLIAHNLGIIAWLCDRVAVMYSGKIVECADTVTIFSDPKHPYTIALLECVP</sequence>
<dbReference type="GO" id="GO:0005524">
    <property type="term" value="F:ATP binding"/>
    <property type="evidence" value="ECO:0007669"/>
    <property type="project" value="UniProtKB-KW"/>
</dbReference>
<evidence type="ECO:0000256" key="4">
    <source>
        <dbReference type="ARBA" id="ARBA00022741"/>
    </source>
</evidence>
<organism evidence="8">
    <name type="scientific">marine sediment metagenome</name>
    <dbReference type="NCBI Taxonomy" id="412755"/>
    <lineage>
        <taxon>unclassified sequences</taxon>
        <taxon>metagenomes</taxon>
        <taxon>ecological metagenomes</taxon>
    </lineage>
</organism>
<evidence type="ECO:0000256" key="1">
    <source>
        <dbReference type="ARBA" id="ARBA00004202"/>
    </source>
</evidence>
<dbReference type="FunFam" id="3.40.50.300:FF:000016">
    <property type="entry name" value="Oligopeptide ABC transporter ATP-binding component"/>
    <property type="match status" value="1"/>
</dbReference>
<keyword evidence="3" id="KW-1003">Cell membrane</keyword>
<dbReference type="GO" id="GO:0005886">
    <property type="term" value="C:plasma membrane"/>
    <property type="evidence" value="ECO:0007669"/>
    <property type="project" value="UniProtKB-SubCell"/>
</dbReference>
<dbReference type="EMBL" id="BART01012955">
    <property type="protein sequence ID" value="GAG87424.1"/>
    <property type="molecule type" value="Genomic_DNA"/>
</dbReference>
<dbReference type="PROSITE" id="PS50893">
    <property type="entry name" value="ABC_TRANSPORTER_2"/>
    <property type="match status" value="1"/>
</dbReference>
<feature type="domain" description="ABC transporter" evidence="7">
    <location>
        <begin position="2"/>
        <end position="251"/>
    </location>
</feature>
<feature type="non-terminal residue" evidence="8">
    <location>
        <position position="1"/>
    </location>
</feature>
<dbReference type="SMART" id="SM00382">
    <property type="entry name" value="AAA"/>
    <property type="match status" value="1"/>
</dbReference>
<protein>
    <recommendedName>
        <fullName evidence="7">ABC transporter domain-containing protein</fullName>
    </recommendedName>
</protein>
<dbReference type="PANTHER" id="PTHR43297">
    <property type="entry name" value="OLIGOPEPTIDE TRANSPORT ATP-BINDING PROTEIN APPD"/>
    <property type="match status" value="1"/>
</dbReference>
<dbReference type="GO" id="GO:0016887">
    <property type="term" value="F:ATP hydrolysis activity"/>
    <property type="evidence" value="ECO:0007669"/>
    <property type="project" value="InterPro"/>
</dbReference>
<evidence type="ECO:0000256" key="6">
    <source>
        <dbReference type="ARBA" id="ARBA00023136"/>
    </source>
</evidence>
<gene>
    <name evidence="8" type="ORF">S01H4_26760</name>
</gene>
<dbReference type="SUPFAM" id="SSF52540">
    <property type="entry name" value="P-loop containing nucleoside triphosphate hydrolases"/>
    <property type="match status" value="1"/>
</dbReference>
<dbReference type="CDD" id="cd03257">
    <property type="entry name" value="ABC_NikE_OppD_transporters"/>
    <property type="match status" value="1"/>
</dbReference>
<dbReference type="GO" id="GO:0015833">
    <property type="term" value="P:peptide transport"/>
    <property type="evidence" value="ECO:0007669"/>
    <property type="project" value="InterPro"/>
</dbReference>
<proteinExistence type="predicted"/>
<dbReference type="Pfam" id="PF00005">
    <property type="entry name" value="ABC_tran"/>
    <property type="match status" value="1"/>
</dbReference>
<dbReference type="InterPro" id="IPR003593">
    <property type="entry name" value="AAA+_ATPase"/>
</dbReference>
<comment type="caution">
    <text evidence="8">The sequence shown here is derived from an EMBL/GenBank/DDBJ whole genome shotgun (WGS) entry which is preliminary data.</text>
</comment>
<keyword evidence="2" id="KW-0813">Transport</keyword>
<dbReference type="PANTHER" id="PTHR43297:SF2">
    <property type="entry name" value="DIPEPTIDE TRANSPORT ATP-BINDING PROTEIN DPPD"/>
    <property type="match status" value="1"/>
</dbReference>
<keyword evidence="4" id="KW-0547">Nucleotide-binding</keyword>
<dbReference type="InterPro" id="IPR013563">
    <property type="entry name" value="Oligopep_ABC_C"/>
</dbReference>
<keyword evidence="5" id="KW-0067">ATP-binding</keyword>
<dbReference type="Pfam" id="PF08352">
    <property type="entry name" value="oligo_HPY"/>
    <property type="match status" value="1"/>
</dbReference>
<dbReference type="PROSITE" id="PS00211">
    <property type="entry name" value="ABC_TRANSPORTER_1"/>
    <property type="match status" value="1"/>
</dbReference>
<dbReference type="InterPro" id="IPR027417">
    <property type="entry name" value="P-loop_NTPase"/>
</dbReference>
<dbReference type="InterPro" id="IPR050388">
    <property type="entry name" value="ABC_Ni/Peptide_Import"/>
</dbReference>
<dbReference type="AlphaFoldDB" id="X1AWD7"/>
<evidence type="ECO:0000259" key="7">
    <source>
        <dbReference type="PROSITE" id="PS50893"/>
    </source>
</evidence>
<dbReference type="InterPro" id="IPR017871">
    <property type="entry name" value="ABC_transporter-like_CS"/>
</dbReference>
<accession>X1AWD7</accession>
<comment type="subcellular location">
    <subcellularLocation>
        <location evidence="1">Cell membrane</location>
        <topology evidence="1">Peripheral membrane protein</topology>
    </subcellularLocation>
</comment>
<reference evidence="8" key="1">
    <citation type="journal article" date="2014" name="Front. Microbiol.">
        <title>High frequency of phylogenetically diverse reductive dehalogenase-homologous genes in deep subseafloor sedimentary metagenomes.</title>
        <authorList>
            <person name="Kawai M."/>
            <person name="Futagami T."/>
            <person name="Toyoda A."/>
            <person name="Takaki Y."/>
            <person name="Nishi S."/>
            <person name="Hori S."/>
            <person name="Arai W."/>
            <person name="Tsubouchi T."/>
            <person name="Morono Y."/>
            <person name="Uchiyama I."/>
            <person name="Ito T."/>
            <person name="Fujiyama A."/>
            <person name="Inagaki F."/>
            <person name="Takami H."/>
        </authorList>
    </citation>
    <scope>NUCLEOTIDE SEQUENCE</scope>
    <source>
        <strain evidence="8">Expedition CK06-06</strain>
    </source>
</reference>
<keyword evidence="6" id="KW-0472">Membrane</keyword>
<evidence type="ECO:0000256" key="3">
    <source>
        <dbReference type="ARBA" id="ARBA00022475"/>
    </source>
</evidence>
<dbReference type="Gene3D" id="3.40.50.300">
    <property type="entry name" value="P-loop containing nucleotide triphosphate hydrolases"/>
    <property type="match status" value="1"/>
</dbReference>
<evidence type="ECO:0000256" key="2">
    <source>
        <dbReference type="ARBA" id="ARBA00022448"/>
    </source>
</evidence>
<evidence type="ECO:0000313" key="8">
    <source>
        <dbReference type="EMBL" id="GAG87424.1"/>
    </source>
</evidence>
<name>X1AWD7_9ZZZZ</name>